<evidence type="ECO:0000313" key="13">
    <source>
        <dbReference type="Proteomes" id="UP001255856"/>
    </source>
</evidence>
<sequence>MAPLETILGDDSPSNVTTECHEFYCFSTVKTGQNLLTGIVVDLVIGGLCLLGFVVWRRTFPIYQARLYNSDARFRPAELRVDGHRRIWSWLVPVFKVTDRELLRQGGLDALASLRILEYGFLLMIPMTVLGVGILLPVNYTAHGVNQTIDNLTSAFLSMTLSNIPRESGLLWISFVYLLVFVGVASYLLIRFHKSHLSLATWYQYYSGLSTTNPSLAASDEKVLALLDVPGQPPGAGPSAALGSVSPFERFQREHDEAQRTLERQLAQISARPTTDVELTRASGGDGAKASAADGASGPGASRIEPPSSTSAKDIDQGPAELEAIKLDNGPNDSAATQLPEEVLTTADSAPRPSAKAAAEASRGLTRLQAWRAVQDRQIQVLSVHGEPCPLPHPGRHAVLILDDAARRYRFSLHGVLPGVSALARKRAFWPGSAPLQDAEDAESARWMADPALARSLGRPTSEEEADAHREMAAAAGGADGRKPVDYFFDAERSPEDGEDRGGLDSEDSDTDEQTALGGQGSKDRGKGALSAFEREPSKRWRWIAPSPTLRTLRRWRRANRRMRAVGRIYSDVFGEDFLGLVPVFDCRSVDKLMSRRWWQQCRLERTQYDLIEVSARLARAEAALGPRSWWAARRERGLRRRQAQLEIAIAATEADLEDLERDIRDERDRALSRPPCGPFFALFRKQTAAAFATGVDVNPPDRRLMHAVPSPEPDDINWAALLKCWRQRLVRPLLVLPLIAAIMVFPIGIFTGAFSQLSTAICNSESASKSWFCSDAWWAKFCRNLLTGFLPSLLLTLYQSLALPIAFYIIGQAEGINYSLSELDARTGSWFFYWNVFNMFLGALLGGSIFSAIRGFIQDPSSIWKLLGSAIPASSNFFVNYVMFRAFAMTFFRLFWPCAAVLPFILKWLRLLRWGRTPMDVAAEVPARNLRHSRDVSAIVMAIYIAVTAYAPITPFILPFGLIYFALTWIVWRYQILYVFNSSPSGHGQVWNYFARRMVACLLIQAIFFAAMMIVKAAYAQAITTLVVVPIWLLALNRYLATLAANPSTLRLNSWHVEKAWQARPELFVAPPLRPDADKIWFPEWGKAWQYWSVPRYGI</sequence>
<dbReference type="Pfam" id="PF13967">
    <property type="entry name" value="RSN1_TM"/>
    <property type="match status" value="1"/>
</dbReference>
<keyword evidence="5 9" id="KW-1133">Transmembrane helix</keyword>
<evidence type="ECO:0000256" key="2">
    <source>
        <dbReference type="ARBA" id="ARBA00007779"/>
    </source>
</evidence>
<keyword evidence="13" id="KW-1185">Reference proteome</keyword>
<accession>A0AAD9IF61</accession>
<dbReference type="PANTHER" id="PTHR13018:SF5">
    <property type="entry name" value="RE44586P"/>
    <property type="match status" value="1"/>
</dbReference>
<comment type="similarity">
    <text evidence="2">Belongs to the CSC1 (TC 1.A.17) family.</text>
</comment>
<evidence type="ECO:0000256" key="3">
    <source>
        <dbReference type="ARBA" id="ARBA00022448"/>
    </source>
</evidence>
<evidence type="ECO:0000256" key="4">
    <source>
        <dbReference type="ARBA" id="ARBA00022692"/>
    </source>
</evidence>
<keyword evidence="7" id="KW-0175">Coiled coil</keyword>
<organism evidence="12 13">
    <name type="scientific">Prototheca wickerhamii</name>
    <dbReference type="NCBI Taxonomy" id="3111"/>
    <lineage>
        <taxon>Eukaryota</taxon>
        <taxon>Viridiplantae</taxon>
        <taxon>Chlorophyta</taxon>
        <taxon>core chlorophytes</taxon>
        <taxon>Trebouxiophyceae</taxon>
        <taxon>Chlorellales</taxon>
        <taxon>Chlorellaceae</taxon>
        <taxon>Prototheca</taxon>
    </lineage>
</organism>
<feature type="transmembrane region" description="Helical" evidence="9">
    <location>
        <begin position="116"/>
        <end position="136"/>
    </location>
</feature>
<feature type="transmembrane region" description="Helical" evidence="9">
    <location>
        <begin position="35"/>
        <end position="56"/>
    </location>
</feature>
<feature type="domain" description="CSC1/OSCA1-like N-terminal transmembrane" evidence="11">
    <location>
        <begin position="35"/>
        <end position="191"/>
    </location>
</feature>
<evidence type="ECO:0000256" key="8">
    <source>
        <dbReference type="SAM" id="MobiDB-lite"/>
    </source>
</evidence>
<dbReference type="InterPro" id="IPR003864">
    <property type="entry name" value="CSC1/OSCA1-like_7TM"/>
</dbReference>
<protein>
    <recommendedName>
        <fullName evidence="14">ERD4-related membrane protein</fullName>
    </recommendedName>
</protein>
<dbReference type="GO" id="GO:0005886">
    <property type="term" value="C:plasma membrane"/>
    <property type="evidence" value="ECO:0007669"/>
    <property type="project" value="TreeGrafter"/>
</dbReference>
<name>A0AAD9IF61_PROWI</name>
<gene>
    <name evidence="12" type="ORF">QBZ16_001320</name>
</gene>
<feature type="transmembrane region" description="Helical" evidence="9">
    <location>
        <begin position="964"/>
        <end position="982"/>
    </location>
</feature>
<evidence type="ECO:0000256" key="5">
    <source>
        <dbReference type="ARBA" id="ARBA00022989"/>
    </source>
</evidence>
<feature type="transmembrane region" description="Helical" evidence="9">
    <location>
        <begin position="1019"/>
        <end position="1037"/>
    </location>
</feature>
<dbReference type="Proteomes" id="UP001255856">
    <property type="component" value="Unassembled WGS sequence"/>
</dbReference>
<feature type="region of interest" description="Disordered" evidence="8">
    <location>
        <begin position="269"/>
        <end position="316"/>
    </location>
</feature>
<evidence type="ECO:0008006" key="14">
    <source>
        <dbReference type="Google" id="ProtNLM"/>
    </source>
</evidence>
<dbReference type="GO" id="GO:0005227">
    <property type="term" value="F:calcium-activated cation channel activity"/>
    <property type="evidence" value="ECO:0007669"/>
    <property type="project" value="InterPro"/>
</dbReference>
<evidence type="ECO:0000313" key="12">
    <source>
        <dbReference type="EMBL" id="KAK2075984.1"/>
    </source>
</evidence>
<evidence type="ECO:0000256" key="7">
    <source>
        <dbReference type="SAM" id="Coils"/>
    </source>
</evidence>
<feature type="compositionally biased region" description="Basic and acidic residues" evidence="8">
    <location>
        <begin position="522"/>
        <end position="533"/>
    </location>
</feature>
<evidence type="ECO:0000256" key="9">
    <source>
        <dbReference type="SAM" id="Phobius"/>
    </source>
</evidence>
<reference evidence="12" key="1">
    <citation type="submission" date="2021-01" db="EMBL/GenBank/DDBJ databases">
        <authorList>
            <person name="Eckstrom K.M.E."/>
        </authorList>
    </citation>
    <scope>NUCLEOTIDE SEQUENCE</scope>
    <source>
        <strain evidence="12">UVCC 0001</strain>
    </source>
</reference>
<comment type="caution">
    <text evidence="12">The sequence shown here is derived from an EMBL/GenBank/DDBJ whole genome shotgun (WGS) entry which is preliminary data.</text>
</comment>
<dbReference type="InterPro" id="IPR032880">
    <property type="entry name" value="CSC1/OSCA1-like_N"/>
</dbReference>
<feature type="domain" description="CSC1/OSCA1-like 7TM region" evidence="10">
    <location>
        <begin position="758"/>
        <end position="1013"/>
    </location>
</feature>
<evidence type="ECO:0000256" key="1">
    <source>
        <dbReference type="ARBA" id="ARBA00004141"/>
    </source>
</evidence>
<dbReference type="Pfam" id="PF02714">
    <property type="entry name" value="RSN1_7TM"/>
    <property type="match status" value="1"/>
</dbReference>
<comment type="subcellular location">
    <subcellularLocation>
        <location evidence="1">Membrane</location>
        <topology evidence="1">Multi-pass membrane protein</topology>
    </subcellularLocation>
</comment>
<feature type="transmembrane region" description="Helical" evidence="9">
    <location>
        <begin position="832"/>
        <end position="858"/>
    </location>
</feature>
<evidence type="ECO:0000259" key="11">
    <source>
        <dbReference type="Pfam" id="PF13967"/>
    </source>
</evidence>
<dbReference type="AlphaFoldDB" id="A0AAD9IF61"/>
<feature type="region of interest" description="Disordered" evidence="8">
    <location>
        <begin position="454"/>
        <end position="533"/>
    </location>
</feature>
<evidence type="ECO:0000259" key="10">
    <source>
        <dbReference type="Pfam" id="PF02714"/>
    </source>
</evidence>
<feature type="transmembrane region" description="Helical" evidence="9">
    <location>
        <begin position="169"/>
        <end position="190"/>
    </location>
</feature>
<dbReference type="InterPro" id="IPR045122">
    <property type="entry name" value="Csc1-like"/>
</dbReference>
<feature type="transmembrane region" description="Helical" evidence="9">
    <location>
        <begin position="878"/>
        <end position="907"/>
    </location>
</feature>
<feature type="coiled-coil region" evidence="7">
    <location>
        <begin position="643"/>
        <end position="670"/>
    </location>
</feature>
<dbReference type="EMBL" id="JASFZW010000012">
    <property type="protein sequence ID" value="KAK2075984.1"/>
    <property type="molecule type" value="Genomic_DNA"/>
</dbReference>
<feature type="transmembrane region" description="Helical" evidence="9">
    <location>
        <begin position="937"/>
        <end position="958"/>
    </location>
</feature>
<keyword evidence="3" id="KW-0813">Transport</keyword>
<proteinExistence type="inferred from homology"/>
<feature type="compositionally biased region" description="Basic and acidic residues" evidence="8">
    <location>
        <begin position="480"/>
        <end position="504"/>
    </location>
</feature>
<keyword evidence="6 9" id="KW-0472">Membrane</keyword>
<feature type="transmembrane region" description="Helical" evidence="9">
    <location>
        <begin position="734"/>
        <end position="755"/>
    </location>
</feature>
<keyword evidence="4 9" id="KW-0812">Transmembrane</keyword>
<evidence type="ECO:0000256" key="6">
    <source>
        <dbReference type="ARBA" id="ARBA00023136"/>
    </source>
</evidence>
<feature type="transmembrane region" description="Helical" evidence="9">
    <location>
        <begin position="790"/>
        <end position="811"/>
    </location>
</feature>
<feature type="compositionally biased region" description="Low complexity" evidence="8">
    <location>
        <begin position="288"/>
        <end position="302"/>
    </location>
</feature>
<feature type="transmembrane region" description="Helical" evidence="9">
    <location>
        <begin position="994"/>
        <end position="1013"/>
    </location>
</feature>
<dbReference type="PANTHER" id="PTHR13018">
    <property type="entry name" value="PROBABLE MEMBRANE PROTEIN DUF221-RELATED"/>
    <property type="match status" value="1"/>
</dbReference>